<protein>
    <submittedName>
        <fullName evidence="1">Uncharacterized protein</fullName>
    </submittedName>
</protein>
<name>A0A936Z221_9BURK</name>
<keyword evidence="2" id="KW-1185">Reference proteome</keyword>
<evidence type="ECO:0000313" key="2">
    <source>
        <dbReference type="Proteomes" id="UP000599109"/>
    </source>
</evidence>
<proteinExistence type="predicted"/>
<organism evidence="1 2">
    <name type="scientific">Ramlibacter monticola</name>
    <dbReference type="NCBI Taxonomy" id="1926872"/>
    <lineage>
        <taxon>Bacteria</taxon>
        <taxon>Pseudomonadati</taxon>
        <taxon>Pseudomonadota</taxon>
        <taxon>Betaproteobacteria</taxon>
        <taxon>Burkholderiales</taxon>
        <taxon>Comamonadaceae</taxon>
        <taxon>Ramlibacter</taxon>
    </lineage>
</organism>
<reference evidence="1 2" key="1">
    <citation type="journal article" date="2017" name="Int. J. Syst. Evol. Microbiol.">
        <title>Ramlibacter monticola sp. nov., isolated from forest soil.</title>
        <authorList>
            <person name="Chaudhary D.K."/>
            <person name="Kim J."/>
        </authorList>
    </citation>
    <scope>NUCLEOTIDE SEQUENCE [LARGE SCALE GENOMIC DNA]</scope>
    <source>
        <strain evidence="1 2">KACC 19175</strain>
    </source>
</reference>
<sequence length="75" mass="8234">MRRYANLSGDSGVVAYRIGQDFIEVRFKDGGTYVYTHASAGPRHVEAMKELARAGKGLSTYISRHVGTAYAAKRP</sequence>
<comment type="caution">
    <text evidence="1">The sequence shown here is derived from an EMBL/GenBank/DDBJ whole genome shotgun (WGS) entry which is preliminary data.</text>
</comment>
<dbReference type="EMBL" id="JAEQNE010000003">
    <property type="protein sequence ID" value="MBL0392275.1"/>
    <property type="molecule type" value="Genomic_DNA"/>
</dbReference>
<accession>A0A936Z221</accession>
<dbReference type="AlphaFoldDB" id="A0A936Z221"/>
<gene>
    <name evidence="1" type="ORF">JJ685_14140</name>
</gene>
<evidence type="ECO:0000313" key="1">
    <source>
        <dbReference type="EMBL" id="MBL0392275.1"/>
    </source>
</evidence>
<dbReference type="Proteomes" id="UP000599109">
    <property type="component" value="Unassembled WGS sequence"/>
</dbReference>
<dbReference type="RefSeq" id="WP_201674911.1">
    <property type="nucleotide sequence ID" value="NZ_JAEQNE010000003.1"/>
</dbReference>